<name>A0A0H3ZTC2_VIBSP</name>
<dbReference type="RefSeq" id="WP_102537198.1">
    <property type="nucleotide sequence ID" value="NZ_CAWNUD010000063.1"/>
</dbReference>
<sequence>MPLFSINAKPKIALLSAFFAQCQQSGVRLIFSHGALNCRHQQSELSALLAPLKLRKREKKALINDALKPLFTYTLSPNDVHQAIKNETQPPLPSQICDACAPGVFQHYGYLVADQGWCSQCHGRGECLDVALIEYYRQCGIDDETINDHLPRKRWNSLDGGHPYAYQSLGEIKKQYQHVFQSASI</sequence>
<dbReference type="AlphaFoldDB" id="A0A0H3ZTC2"/>
<evidence type="ECO:0000313" key="1">
    <source>
        <dbReference type="EMBL" id="AKN37742.1"/>
    </source>
</evidence>
<dbReference type="EMBL" id="KP795548">
    <property type="protein sequence ID" value="AKN37742.1"/>
    <property type="molecule type" value="Genomic_DNA"/>
</dbReference>
<protein>
    <submittedName>
        <fullName evidence="1">Uncharacterized protein</fullName>
    </submittedName>
</protein>
<reference evidence="1" key="1">
    <citation type="journal article" date="2015" name="MBio">
        <title>Eco-Evolutionary Dynamics of Episomes among Ecologically Cohesive Bacterial Populations.</title>
        <authorList>
            <person name="Xue H."/>
            <person name="Cordero O.X."/>
            <person name="Camas F.M."/>
            <person name="Trimble W."/>
            <person name="Meyer F."/>
            <person name="Guglielmini J."/>
            <person name="Rocha E.P."/>
            <person name="Polz M.F."/>
        </authorList>
    </citation>
    <scope>NUCLEOTIDE SEQUENCE</scope>
    <source>
        <strain evidence="1">5S_235</strain>
    </source>
</reference>
<proteinExistence type="predicted"/>
<organism evidence="1">
    <name type="scientific">Vibrio splendidus</name>
    <dbReference type="NCBI Taxonomy" id="29497"/>
    <lineage>
        <taxon>Bacteria</taxon>
        <taxon>Pseudomonadati</taxon>
        <taxon>Pseudomonadota</taxon>
        <taxon>Gammaproteobacteria</taxon>
        <taxon>Vibrionales</taxon>
        <taxon>Vibrionaceae</taxon>
        <taxon>Vibrio</taxon>
    </lineage>
</organism>
<accession>A0A0H3ZTC2</accession>